<dbReference type="Gene3D" id="2.60.120.620">
    <property type="entry name" value="q2cbj1_9rhob like domain"/>
    <property type="match status" value="1"/>
</dbReference>
<dbReference type="InterPro" id="IPR008775">
    <property type="entry name" value="Phytyl_CoA_dOase-like"/>
</dbReference>
<keyword evidence="1" id="KW-0223">Dioxygenase</keyword>
<reference evidence="1 2" key="1">
    <citation type="submission" date="2018-10" db="EMBL/GenBank/DDBJ databases">
        <title>Draft genome of Cortibacter populi DSM10536.</title>
        <authorList>
            <person name="Bernier A.-M."/>
            <person name="Bernard K."/>
        </authorList>
    </citation>
    <scope>NUCLEOTIDE SEQUENCE [LARGE SCALE GENOMIC DNA]</scope>
    <source>
        <strain evidence="1 2">DSM 105136</strain>
    </source>
</reference>
<keyword evidence="1" id="KW-0560">Oxidoreductase</keyword>
<proteinExistence type="predicted"/>
<dbReference type="Pfam" id="PF05721">
    <property type="entry name" value="PhyH"/>
    <property type="match status" value="1"/>
</dbReference>
<dbReference type="OrthoDB" id="547161at2"/>
<dbReference type="AlphaFoldDB" id="A0A3M6QJ15"/>
<comment type="caution">
    <text evidence="1">The sequence shown here is derived from an EMBL/GenBank/DDBJ whole genome shotgun (WGS) entry which is preliminary data.</text>
</comment>
<accession>A0A3M6QJ15</accession>
<evidence type="ECO:0000313" key="1">
    <source>
        <dbReference type="EMBL" id="RMX03017.1"/>
    </source>
</evidence>
<keyword evidence="2" id="KW-1185">Reference proteome</keyword>
<organism evidence="1 2">
    <name type="scientific">Corticibacter populi</name>
    <dbReference type="NCBI Taxonomy" id="1550736"/>
    <lineage>
        <taxon>Bacteria</taxon>
        <taxon>Pseudomonadati</taxon>
        <taxon>Pseudomonadota</taxon>
        <taxon>Betaproteobacteria</taxon>
        <taxon>Burkholderiales</taxon>
        <taxon>Comamonadaceae</taxon>
        <taxon>Corticibacter</taxon>
    </lineage>
</organism>
<dbReference type="GO" id="GO:0016706">
    <property type="term" value="F:2-oxoglutarate-dependent dioxygenase activity"/>
    <property type="evidence" value="ECO:0007669"/>
    <property type="project" value="UniProtKB-ARBA"/>
</dbReference>
<protein>
    <submittedName>
        <fullName evidence="1">Phytanoyl-CoA dioxygenase</fullName>
    </submittedName>
</protein>
<dbReference type="Proteomes" id="UP000278006">
    <property type="component" value="Unassembled WGS sequence"/>
</dbReference>
<sequence>MPAHHGQRAGRGGALTAVIKKRLKAALLLPWHTAVLATPAKSFRDNPVIGNRVLNALGLHVIRLVLAHAVFGLKLRLLAPLARRDERETYRRDGFILKRDFLPKQAFEALRQEARDYSGEAWQCVQGNTITWRALIDEDMLARSPATRALVDNRLFARLLKYTSGRNERPLLYIQQIQNGHANSQAPDPQKVLHADTFHPTMKAWLFLEDVGPDNGPFTYVRGSNRLSFKRICWEYRRSLRARYVHDGYSEKGSFRIQDDELAELGLPLPESLAVPANTLVIANTCGFHRRGDTQQPQATRLEIWAMSRTNPFNPFPGLGIGALVRWRDRIYRAYLRRTDRQARARGRRASWHAAPGQPK</sequence>
<dbReference type="EMBL" id="RDQO01000007">
    <property type="protein sequence ID" value="RMX03017.1"/>
    <property type="molecule type" value="Genomic_DNA"/>
</dbReference>
<dbReference type="SUPFAM" id="SSF51197">
    <property type="entry name" value="Clavaminate synthase-like"/>
    <property type="match status" value="1"/>
</dbReference>
<gene>
    <name evidence="1" type="ORF">D8I35_17755</name>
</gene>
<name>A0A3M6QJ15_9BURK</name>
<evidence type="ECO:0000313" key="2">
    <source>
        <dbReference type="Proteomes" id="UP000278006"/>
    </source>
</evidence>